<evidence type="ECO:0000256" key="8">
    <source>
        <dbReference type="ARBA" id="ARBA00023316"/>
    </source>
</evidence>
<feature type="domain" description="L,D-TPase catalytic" evidence="11">
    <location>
        <begin position="42"/>
        <end position="179"/>
    </location>
</feature>
<evidence type="ECO:0000256" key="2">
    <source>
        <dbReference type="ARBA" id="ARBA00005992"/>
    </source>
</evidence>
<dbReference type="Pfam" id="PF03734">
    <property type="entry name" value="YkuD"/>
    <property type="match status" value="1"/>
</dbReference>
<evidence type="ECO:0000256" key="3">
    <source>
        <dbReference type="ARBA" id="ARBA00022676"/>
    </source>
</evidence>
<evidence type="ECO:0000256" key="9">
    <source>
        <dbReference type="PROSITE-ProRule" id="PRU01373"/>
    </source>
</evidence>
<feature type="active site" description="Proton donor/acceptor" evidence="9">
    <location>
        <position position="139"/>
    </location>
</feature>
<dbReference type="InterPro" id="IPR005490">
    <property type="entry name" value="LD_TPept_cat_dom"/>
</dbReference>
<dbReference type="UniPathway" id="UPA00219"/>
<keyword evidence="10" id="KW-0732">Signal</keyword>
<dbReference type="GO" id="GO:0018104">
    <property type="term" value="P:peptidoglycan-protein cross-linking"/>
    <property type="evidence" value="ECO:0007669"/>
    <property type="project" value="TreeGrafter"/>
</dbReference>
<dbReference type="SUPFAM" id="SSF141523">
    <property type="entry name" value="L,D-transpeptidase catalytic domain-like"/>
    <property type="match status" value="1"/>
</dbReference>
<reference evidence="12 13" key="1">
    <citation type="submission" date="2016-10" db="EMBL/GenBank/DDBJ databases">
        <authorList>
            <person name="de Groot N.N."/>
        </authorList>
    </citation>
    <scope>NUCLEOTIDE SEQUENCE [LARGE SCALE GENOMIC DNA]</scope>
    <source>
        <strain evidence="12 13">ATCC 35022</strain>
    </source>
</reference>
<keyword evidence="12" id="KW-0449">Lipoprotein</keyword>
<dbReference type="FunFam" id="2.40.440.10:FF:000002">
    <property type="entry name" value="L,D-transpeptidase ErfK/SrfK"/>
    <property type="match status" value="1"/>
</dbReference>
<dbReference type="Gene3D" id="2.40.440.10">
    <property type="entry name" value="L,D-transpeptidase catalytic domain-like"/>
    <property type="match status" value="1"/>
</dbReference>
<feature type="signal peptide" evidence="10">
    <location>
        <begin position="1"/>
        <end position="22"/>
    </location>
</feature>
<protein>
    <submittedName>
        <fullName evidence="12">Lipoprotein-anchoring transpeptidase ErfK/SrfK</fullName>
    </submittedName>
</protein>
<feature type="chain" id="PRO_5011483306" evidence="10">
    <location>
        <begin position="23"/>
        <end position="181"/>
    </location>
</feature>
<evidence type="ECO:0000313" key="12">
    <source>
        <dbReference type="EMBL" id="SDB13293.1"/>
    </source>
</evidence>
<keyword evidence="8 9" id="KW-0961">Cell wall biogenesis/degradation</keyword>
<keyword evidence="6 9" id="KW-0133">Cell shape</keyword>
<dbReference type="PROSITE" id="PS52029">
    <property type="entry name" value="LD_TPASE"/>
    <property type="match status" value="1"/>
</dbReference>
<evidence type="ECO:0000256" key="5">
    <source>
        <dbReference type="ARBA" id="ARBA00022801"/>
    </source>
</evidence>
<dbReference type="PANTHER" id="PTHR30582">
    <property type="entry name" value="L,D-TRANSPEPTIDASE"/>
    <property type="match status" value="1"/>
</dbReference>
<dbReference type="EMBL" id="FMXQ01000002">
    <property type="protein sequence ID" value="SDB13293.1"/>
    <property type="molecule type" value="Genomic_DNA"/>
</dbReference>
<dbReference type="RefSeq" id="WP_090875145.1">
    <property type="nucleotide sequence ID" value="NZ_FMXQ01000002.1"/>
</dbReference>
<organism evidence="12 13">
    <name type="scientific">Bauldia litoralis</name>
    <dbReference type="NCBI Taxonomy" id="665467"/>
    <lineage>
        <taxon>Bacteria</taxon>
        <taxon>Pseudomonadati</taxon>
        <taxon>Pseudomonadota</taxon>
        <taxon>Alphaproteobacteria</taxon>
        <taxon>Hyphomicrobiales</taxon>
        <taxon>Kaistiaceae</taxon>
        <taxon>Bauldia</taxon>
    </lineage>
</organism>
<dbReference type="Proteomes" id="UP000199071">
    <property type="component" value="Unassembled WGS sequence"/>
</dbReference>
<dbReference type="STRING" id="665467.SAMN02982931_00998"/>
<dbReference type="GO" id="GO:0071555">
    <property type="term" value="P:cell wall organization"/>
    <property type="evidence" value="ECO:0007669"/>
    <property type="project" value="UniProtKB-UniRule"/>
</dbReference>
<feature type="active site" description="Nucleophile" evidence="9">
    <location>
        <position position="155"/>
    </location>
</feature>
<keyword evidence="13" id="KW-1185">Reference proteome</keyword>
<dbReference type="GO" id="GO:0071972">
    <property type="term" value="F:peptidoglycan L,D-transpeptidase activity"/>
    <property type="evidence" value="ECO:0007669"/>
    <property type="project" value="TreeGrafter"/>
</dbReference>
<dbReference type="InterPro" id="IPR038063">
    <property type="entry name" value="Transpep_catalytic_dom"/>
</dbReference>
<evidence type="ECO:0000259" key="11">
    <source>
        <dbReference type="PROSITE" id="PS52029"/>
    </source>
</evidence>
<sequence length="181" mass="19599">MLNRRSLLSGATALLLAKPTVAAALDSQFERQGVRYTDYPGGTIVVDPRNFFLYYVTANSTAIRYGVGVGQEGLGFTGTAIVGRKAEWPRWRPSANMIKRNPDRFAGLAKGIRGGPGNPLGARALYLYRDGKDTRYRIHGTNEPDSIGQAASNGCIRMTNEQVIDLYGRVKVGAPVVVLPA</sequence>
<evidence type="ECO:0000256" key="4">
    <source>
        <dbReference type="ARBA" id="ARBA00022679"/>
    </source>
</evidence>
<keyword evidence="7 9" id="KW-0573">Peptidoglycan synthesis</keyword>
<dbReference type="GO" id="GO:0016757">
    <property type="term" value="F:glycosyltransferase activity"/>
    <property type="evidence" value="ECO:0007669"/>
    <property type="project" value="UniProtKB-KW"/>
</dbReference>
<dbReference type="OrthoDB" id="9795305at2"/>
<evidence type="ECO:0000256" key="1">
    <source>
        <dbReference type="ARBA" id="ARBA00004752"/>
    </source>
</evidence>
<gene>
    <name evidence="12" type="ORF">SAMN02982931_00998</name>
</gene>
<evidence type="ECO:0000256" key="7">
    <source>
        <dbReference type="ARBA" id="ARBA00022984"/>
    </source>
</evidence>
<evidence type="ECO:0000313" key="13">
    <source>
        <dbReference type="Proteomes" id="UP000199071"/>
    </source>
</evidence>
<evidence type="ECO:0000256" key="10">
    <source>
        <dbReference type="SAM" id="SignalP"/>
    </source>
</evidence>
<dbReference type="AlphaFoldDB" id="A0A1G6AYF8"/>
<name>A0A1G6AYF8_9HYPH</name>
<dbReference type="GO" id="GO:0008360">
    <property type="term" value="P:regulation of cell shape"/>
    <property type="evidence" value="ECO:0007669"/>
    <property type="project" value="UniProtKB-UniRule"/>
</dbReference>
<keyword evidence="5" id="KW-0378">Hydrolase</keyword>
<dbReference type="CDD" id="cd16913">
    <property type="entry name" value="YkuD_like"/>
    <property type="match status" value="1"/>
</dbReference>
<dbReference type="InterPro" id="IPR050979">
    <property type="entry name" value="LD-transpeptidase"/>
</dbReference>
<comment type="similarity">
    <text evidence="2">Belongs to the YkuD family.</text>
</comment>
<keyword evidence="4" id="KW-0808">Transferase</keyword>
<accession>A0A1G6AYF8</accession>
<dbReference type="PANTHER" id="PTHR30582:SF24">
    <property type="entry name" value="L,D-TRANSPEPTIDASE ERFK_SRFK-RELATED"/>
    <property type="match status" value="1"/>
</dbReference>
<evidence type="ECO:0000256" key="6">
    <source>
        <dbReference type="ARBA" id="ARBA00022960"/>
    </source>
</evidence>
<dbReference type="GO" id="GO:0005576">
    <property type="term" value="C:extracellular region"/>
    <property type="evidence" value="ECO:0007669"/>
    <property type="project" value="TreeGrafter"/>
</dbReference>
<comment type="pathway">
    <text evidence="1 9">Cell wall biogenesis; peptidoglycan biosynthesis.</text>
</comment>
<keyword evidence="3" id="KW-0328">Glycosyltransferase</keyword>
<proteinExistence type="inferred from homology"/>